<dbReference type="InterPro" id="IPR017106">
    <property type="entry name" value="Coatomer_gsu"/>
</dbReference>
<dbReference type="GO" id="GO:0000139">
    <property type="term" value="C:Golgi membrane"/>
    <property type="evidence" value="ECO:0007669"/>
    <property type="project" value="TreeGrafter"/>
</dbReference>
<dbReference type="Gramene" id="arahy.Tifrunner.gnm2.ann2.Ah17g306200.1">
    <property type="protein sequence ID" value="arahy.Tifrunner.gnm2.ann2.Ah17g306200.1-CDS"/>
    <property type="gene ID" value="arahy.Tifrunner.gnm2.ann2.Ah17g306200"/>
</dbReference>
<comment type="caution">
    <text evidence="2">The sequence shown here is derived from an EMBL/GenBank/DDBJ whole genome shotgun (WGS) entry which is preliminary data.</text>
</comment>
<name>A0A445CDQ7_ARAHY</name>
<dbReference type="CDD" id="cd06849">
    <property type="entry name" value="lipoyl_domain"/>
    <property type="match status" value="1"/>
</dbReference>
<protein>
    <recommendedName>
        <fullName evidence="1">Clathrin/coatomer adaptor adaptin-like N-terminal domain-containing protein</fullName>
    </recommendedName>
</protein>
<dbReference type="STRING" id="3818.A0A445CDQ7"/>
<keyword evidence="3" id="KW-1185">Reference proteome</keyword>
<dbReference type="GO" id="GO:0005783">
    <property type="term" value="C:endoplasmic reticulum"/>
    <property type="evidence" value="ECO:0007669"/>
    <property type="project" value="TreeGrafter"/>
</dbReference>
<dbReference type="GO" id="GO:0006886">
    <property type="term" value="P:intracellular protein transport"/>
    <property type="evidence" value="ECO:0007669"/>
    <property type="project" value="InterPro"/>
</dbReference>
<dbReference type="SUPFAM" id="SSF51230">
    <property type="entry name" value="Single hybrid motif"/>
    <property type="match status" value="1"/>
</dbReference>
<dbReference type="GO" id="GO:0009306">
    <property type="term" value="P:protein secretion"/>
    <property type="evidence" value="ECO:0007669"/>
    <property type="project" value="TreeGrafter"/>
</dbReference>
<dbReference type="InterPro" id="IPR016024">
    <property type="entry name" value="ARM-type_fold"/>
</dbReference>
<evidence type="ECO:0000313" key="3">
    <source>
        <dbReference type="Proteomes" id="UP000289738"/>
    </source>
</evidence>
<dbReference type="GO" id="GO:0006888">
    <property type="term" value="P:endoplasmic reticulum to Golgi vesicle-mediated transport"/>
    <property type="evidence" value="ECO:0007669"/>
    <property type="project" value="TreeGrafter"/>
</dbReference>
<dbReference type="SMR" id="A0A445CDQ7"/>
<dbReference type="InterPro" id="IPR011989">
    <property type="entry name" value="ARM-like"/>
</dbReference>
<evidence type="ECO:0000313" key="2">
    <source>
        <dbReference type="EMBL" id="RYR49039.1"/>
    </source>
</evidence>
<reference evidence="2 3" key="1">
    <citation type="submission" date="2019-01" db="EMBL/GenBank/DDBJ databases">
        <title>Sequencing of cultivated peanut Arachis hypogaea provides insights into genome evolution and oil improvement.</title>
        <authorList>
            <person name="Chen X."/>
        </authorList>
    </citation>
    <scope>NUCLEOTIDE SEQUENCE [LARGE SCALE GENOMIC DNA]</scope>
    <source>
        <strain evidence="3">cv. Fuhuasheng</strain>
        <tissue evidence="2">Leaves</tissue>
    </source>
</reference>
<dbReference type="EMBL" id="SDMP01000007">
    <property type="protein sequence ID" value="RYR49039.1"/>
    <property type="molecule type" value="Genomic_DNA"/>
</dbReference>
<gene>
    <name evidence="2" type="ORF">Ahy_A07g035320</name>
</gene>
<evidence type="ECO:0000259" key="1">
    <source>
        <dbReference type="Pfam" id="PF01602"/>
    </source>
</evidence>
<dbReference type="GO" id="GO:0030126">
    <property type="term" value="C:COPI vesicle coat"/>
    <property type="evidence" value="ECO:0007669"/>
    <property type="project" value="TreeGrafter"/>
</dbReference>
<dbReference type="Gene3D" id="1.25.10.10">
    <property type="entry name" value="Leucine-rich Repeat Variant"/>
    <property type="match status" value="1"/>
</dbReference>
<dbReference type="SUPFAM" id="SSF48371">
    <property type="entry name" value="ARM repeat"/>
    <property type="match status" value="1"/>
</dbReference>
<dbReference type="PANTHER" id="PTHR10261">
    <property type="entry name" value="COATOMER SUBUNIT GAMMA"/>
    <property type="match status" value="1"/>
</dbReference>
<dbReference type="OrthoDB" id="1074925at2759"/>
<dbReference type="Proteomes" id="UP000289738">
    <property type="component" value="Chromosome A07"/>
</dbReference>
<proteinExistence type="predicted"/>
<dbReference type="GO" id="GO:0006891">
    <property type="term" value="P:intra-Golgi vesicle-mediated transport"/>
    <property type="evidence" value="ECO:0007669"/>
    <property type="project" value="TreeGrafter"/>
</dbReference>
<sequence>MFGVIRRSVASSSPYPMLLSQSARKFRSGSSAPARISSIVEKEVSFYSGHYGNVRNFSHMTLGCWVNLKPEGGFLSRGYHANMEASIFINSGDNVDVVVPPLAESIADGTLAKFLKMPGDRVAVDEPIAQIETDKVAMTHPMAVTNCNIDMESLISDQNRSIATLAITTLLKTGNESSVDRLMKQITNFMSDIADEFKIVVVEAIRSLCLKFPLTYRSLMNFLSNILREEGGFDYKKAIVDSIVILI</sequence>
<feature type="domain" description="Clathrin/coatomer adaptor adaptin-like N-terminal" evidence="1">
    <location>
        <begin position="135"/>
        <end position="247"/>
    </location>
</feature>
<dbReference type="AlphaFoldDB" id="A0A445CDQ7"/>
<dbReference type="PANTHER" id="PTHR10261:SF0">
    <property type="entry name" value="COATOMER SUBUNIT GAMMA-2"/>
    <property type="match status" value="1"/>
</dbReference>
<organism evidence="2 3">
    <name type="scientific">Arachis hypogaea</name>
    <name type="common">Peanut</name>
    <dbReference type="NCBI Taxonomy" id="3818"/>
    <lineage>
        <taxon>Eukaryota</taxon>
        <taxon>Viridiplantae</taxon>
        <taxon>Streptophyta</taxon>
        <taxon>Embryophyta</taxon>
        <taxon>Tracheophyta</taxon>
        <taxon>Spermatophyta</taxon>
        <taxon>Magnoliopsida</taxon>
        <taxon>eudicotyledons</taxon>
        <taxon>Gunneridae</taxon>
        <taxon>Pentapetalae</taxon>
        <taxon>rosids</taxon>
        <taxon>fabids</taxon>
        <taxon>Fabales</taxon>
        <taxon>Fabaceae</taxon>
        <taxon>Papilionoideae</taxon>
        <taxon>50 kb inversion clade</taxon>
        <taxon>dalbergioids sensu lato</taxon>
        <taxon>Dalbergieae</taxon>
        <taxon>Pterocarpus clade</taxon>
        <taxon>Arachis</taxon>
    </lineage>
</organism>
<dbReference type="InterPro" id="IPR002553">
    <property type="entry name" value="Clathrin/coatomer_adapt-like_N"/>
</dbReference>
<dbReference type="GO" id="GO:0005793">
    <property type="term" value="C:endoplasmic reticulum-Golgi intermediate compartment"/>
    <property type="evidence" value="ECO:0007669"/>
    <property type="project" value="TreeGrafter"/>
</dbReference>
<accession>A0A445CDQ7</accession>
<dbReference type="InterPro" id="IPR011053">
    <property type="entry name" value="Single_hybrid_motif"/>
</dbReference>
<dbReference type="Pfam" id="PF01602">
    <property type="entry name" value="Adaptin_N"/>
    <property type="match status" value="1"/>
</dbReference>